<feature type="transmembrane region" description="Helical" evidence="1">
    <location>
        <begin position="73"/>
        <end position="95"/>
    </location>
</feature>
<dbReference type="Proteomes" id="UP000266915">
    <property type="component" value="Unassembled WGS sequence"/>
</dbReference>
<keyword evidence="1" id="KW-0472">Membrane</keyword>
<proteinExistence type="predicted"/>
<protein>
    <submittedName>
        <fullName evidence="2">Uncharacterized protein</fullName>
    </submittedName>
</protein>
<evidence type="ECO:0000313" key="3">
    <source>
        <dbReference type="Proteomes" id="UP000266915"/>
    </source>
</evidence>
<sequence length="216" mass="22300">MTVMTVCKNGHMSSTRSTRTLRGVVAAAFSTFVALLSHVAGGGTMPGVLGVVVPLVFSTLVCVLLAGRRLSIVRLSVSVAVSQVLFHTLFVLGTAQGTTSTATPSGHLSHGSPVILDTSSMPMMHDGHAGAGMWFAHLVAGLVTIAALHRAETLLSTAAAITEFVLARLVPAVLAALASPVLPARVLPQRDVPILRPLGVYPETTALRGPPALSFL</sequence>
<name>A0A3N2C2K9_9MICO</name>
<feature type="transmembrane region" description="Helical" evidence="1">
    <location>
        <begin position="47"/>
        <end position="66"/>
    </location>
</feature>
<evidence type="ECO:0000256" key="1">
    <source>
        <dbReference type="SAM" id="Phobius"/>
    </source>
</evidence>
<feature type="transmembrane region" description="Helical" evidence="1">
    <location>
        <begin position="129"/>
        <end position="148"/>
    </location>
</feature>
<accession>A0A3N2C2K9</accession>
<feature type="transmembrane region" description="Helical" evidence="1">
    <location>
        <begin position="21"/>
        <end position="41"/>
    </location>
</feature>
<gene>
    <name evidence="2" type="ORF">EDD42_1751</name>
</gene>
<evidence type="ECO:0000313" key="2">
    <source>
        <dbReference type="EMBL" id="ROR81680.1"/>
    </source>
</evidence>
<dbReference type="EMBL" id="RKHL01000001">
    <property type="protein sequence ID" value="ROR81680.1"/>
    <property type="molecule type" value="Genomic_DNA"/>
</dbReference>
<keyword evidence="1" id="KW-1133">Transmembrane helix</keyword>
<keyword evidence="1" id="KW-0812">Transmembrane</keyword>
<dbReference type="AlphaFoldDB" id="A0A3N2C2K9"/>
<comment type="caution">
    <text evidence="2">The sequence shown here is derived from an EMBL/GenBank/DDBJ whole genome shotgun (WGS) entry which is preliminary data.</text>
</comment>
<organism evidence="2 3">
    <name type="scientific">Plantibacter flavus</name>
    <dbReference type="NCBI Taxonomy" id="150123"/>
    <lineage>
        <taxon>Bacteria</taxon>
        <taxon>Bacillati</taxon>
        <taxon>Actinomycetota</taxon>
        <taxon>Actinomycetes</taxon>
        <taxon>Micrococcales</taxon>
        <taxon>Microbacteriaceae</taxon>
        <taxon>Plantibacter</taxon>
    </lineage>
</organism>
<feature type="transmembrane region" description="Helical" evidence="1">
    <location>
        <begin position="160"/>
        <end position="182"/>
    </location>
</feature>
<reference evidence="2 3" key="1">
    <citation type="submission" date="2018-11" db="EMBL/GenBank/DDBJ databases">
        <title>Sequencing the genomes of 1000 actinobacteria strains.</title>
        <authorList>
            <person name="Klenk H.-P."/>
        </authorList>
    </citation>
    <scope>NUCLEOTIDE SEQUENCE [LARGE SCALE GENOMIC DNA]</scope>
    <source>
        <strain evidence="2 3">DSM 14012</strain>
    </source>
</reference>
<keyword evidence="3" id="KW-1185">Reference proteome</keyword>